<reference evidence="2 3" key="1">
    <citation type="journal article" date="2018" name="Genome Biol. Evol.">
        <title>Multiple Roots of Fruiting Body Formation in Amoebozoa.</title>
        <authorList>
            <person name="Hillmann F."/>
            <person name="Forbes G."/>
            <person name="Novohradska S."/>
            <person name="Ferling I."/>
            <person name="Riege K."/>
            <person name="Groth M."/>
            <person name="Westermann M."/>
            <person name="Marz M."/>
            <person name="Spaller T."/>
            <person name="Winckler T."/>
            <person name="Schaap P."/>
            <person name="Glockner G."/>
        </authorList>
    </citation>
    <scope>NUCLEOTIDE SEQUENCE [LARGE SCALE GENOMIC DNA]</scope>
    <source>
        <strain evidence="2 3">Jena</strain>
    </source>
</reference>
<name>A0A2P6ND44_9EUKA</name>
<proteinExistence type="predicted"/>
<sequence>MSEENEVRAALSVGDRSQPCICTELVGSTQKRADGEVKSSKRADACTRETKMYALRVTKNAKDESYIYSKLKLIETPMLCARFELQTHNAIVYPSGSNTTSPASSENEEETPDETTSAVKSSVMDATADVASSQKIELASETPRGEMMSPPLESNFYPDDSLEDKDRPMASQQPSTEESQGDTSDSGTTEDDSEEVQYIDDTVETADHEPNEDNPSDDSATPAIPPDYLLPANNFRRTLRSPEWDPVSWVHHISIMQPHNSEYLYDRMTPIYQLLSVATGEVVGEDRHPSDMDFDHLLMVRTYLHFKRENLKEPAKVLHHQIGWIGSGLLQLQGSYREEQVEFLQVWRDAHLWLGAVQELERQM</sequence>
<evidence type="ECO:0000256" key="1">
    <source>
        <dbReference type="SAM" id="MobiDB-lite"/>
    </source>
</evidence>
<feature type="compositionally biased region" description="Polar residues" evidence="1">
    <location>
        <begin position="95"/>
        <end position="105"/>
    </location>
</feature>
<protein>
    <submittedName>
        <fullName evidence="2">Uncharacterized protein</fullName>
    </submittedName>
</protein>
<accession>A0A2P6ND44</accession>
<keyword evidence="3" id="KW-1185">Reference proteome</keyword>
<organism evidence="2 3">
    <name type="scientific">Planoprotostelium fungivorum</name>
    <dbReference type="NCBI Taxonomy" id="1890364"/>
    <lineage>
        <taxon>Eukaryota</taxon>
        <taxon>Amoebozoa</taxon>
        <taxon>Evosea</taxon>
        <taxon>Variosea</taxon>
        <taxon>Cavosteliida</taxon>
        <taxon>Cavosteliaceae</taxon>
        <taxon>Planoprotostelium</taxon>
    </lineage>
</organism>
<dbReference type="AlphaFoldDB" id="A0A2P6ND44"/>
<gene>
    <name evidence="2" type="ORF">PROFUN_08741</name>
</gene>
<feature type="compositionally biased region" description="Acidic residues" evidence="1">
    <location>
        <begin position="188"/>
        <end position="204"/>
    </location>
</feature>
<feature type="region of interest" description="Disordered" evidence="1">
    <location>
        <begin position="92"/>
        <end position="229"/>
    </location>
</feature>
<comment type="caution">
    <text evidence="2">The sequence shown here is derived from an EMBL/GenBank/DDBJ whole genome shotgun (WGS) entry which is preliminary data.</text>
</comment>
<dbReference type="Proteomes" id="UP000241769">
    <property type="component" value="Unassembled WGS sequence"/>
</dbReference>
<dbReference type="InParanoid" id="A0A2P6ND44"/>
<evidence type="ECO:0000313" key="2">
    <source>
        <dbReference type="EMBL" id="PRP81877.1"/>
    </source>
</evidence>
<evidence type="ECO:0000313" key="3">
    <source>
        <dbReference type="Proteomes" id="UP000241769"/>
    </source>
</evidence>
<dbReference type="EMBL" id="MDYQ01000115">
    <property type="protein sequence ID" value="PRP81877.1"/>
    <property type="molecule type" value="Genomic_DNA"/>
</dbReference>